<dbReference type="InterPro" id="IPR000504">
    <property type="entry name" value="RRM_dom"/>
</dbReference>
<dbReference type="Pfam" id="PF00076">
    <property type="entry name" value="RRM_1"/>
    <property type="match status" value="2"/>
</dbReference>
<evidence type="ECO:0000313" key="5">
    <source>
        <dbReference type="EMBL" id="KAE9587114.1"/>
    </source>
</evidence>
<evidence type="ECO:0000256" key="1">
    <source>
        <dbReference type="ARBA" id="ARBA00022884"/>
    </source>
</evidence>
<dbReference type="PANTHER" id="PTHR48025:SF17">
    <property type="entry name" value="28 KDA RIBONUCLEOPROTEIN, CHLOROPLASTIC"/>
    <property type="match status" value="1"/>
</dbReference>
<evidence type="ECO:0000256" key="2">
    <source>
        <dbReference type="PROSITE-ProRule" id="PRU00176"/>
    </source>
</evidence>
<dbReference type="GO" id="GO:0003729">
    <property type="term" value="F:mRNA binding"/>
    <property type="evidence" value="ECO:0007669"/>
    <property type="project" value="TreeGrafter"/>
</dbReference>
<feature type="region of interest" description="Disordered" evidence="3">
    <location>
        <begin position="60"/>
        <end position="80"/>
    </location>
</feature>
<feature type="domain" description="RRM" evidence="4">
    <location>
        <begin position="179"/>
        <end position="260"/>
    </location>
</feature>
<dbReference type="InterPro" id="IPR012677">
    <property type="entry name" value="Nucleotide-bd_a/b_plait_sf"/>
</dbReference>
<name>A0A6A5LXH0_LUPAL</name>
<keyword evidence="1 2" id="KW-0694">RNA-binding</keyword>
<sequence length="308" mass="34917">MARQLQQHLPWTSSLTHLSTQHHQTSFLSLHNQPITNFSLRLSLITTKHTHFHFNLRFSSTTQQQQQETQKTDFDEPNEEFSQTRLLAQNVPWTTTPEDIRSLFEKFGKVIEVELSMYNKTRNRGLAFVEMGSPEEALQAMKNLESSEFEGRIIKLNYAKPKKKKTPPPTAAPKPEVLFNLFVANLSYEARSKDLKEFFDSGIGSGSVVSAEVIFHDKPRKASGYGFVSFKSKKQADQAFSEFEGKNFMGRPIRIERSKRFVKLSAEETAKSKDASSELSVNEAEANIADKNASSELSENEAESDKAD</sequence>
<accession>A0A6A5LXH0</accession>
<dbReference type="EMBL" id="WOCE01000023">
    <property type="protein sequence ID" value="KAE9587124.1"/>
    <property type="molecule type" value="Genomic_DNA"/>
</dbReference>
<dbReference type="SUPFAM" id="SSF54928">
    <property type="entry name" value="RNA-binding domain, RBD"/>
    <property type="match status" value="2"/>
</dbReference>
<dbReference type="InterPro" id="IPR050502">
    <property type="entry name" value="Euk_RNA-bind_prot"/>
</dbReference>
<gene>
    <name evidence="5" type="ORF">Lalb_Chr23g0270221</name>
    <name evidence="6" type="ORF">Lalb_Chr23g0270321</name>
</gene>
<dbReference type="Gene3D" id="3.30.70.330">
    <property type="match status" value="2"/>
</dbReference>
<dbReference type="PROSITE" id="PS50102">
    <property type="entry name" value="RRM"/>
    <property type="match status" value="2"/>
</dbReference>
<dbReference type="CDD" id="cd00590">
    <property type="entry name" value="RRM_SF"/>
    <property type="match status" value="2"/>
</dbReference>
<evidence type="ECO:0000313" key="7">
    <source>
        <dbReference type="Proteomes" id="UP000447434"/>
    </source>
</evidence>
<protein>
    <submittedName>
        <fullName evidence="5">Putative RNA recognition motif domain-containing protein</fullName>
    </submittedName>
</protein>
<reference evidence="5" key="2">
    <citation type="journal article" date="2020" name="Nat. Commun.">
        <title>High-quality genome sequence of white lupin provides insight into soil exploration and seed quality.</title>
        <authorList>
            <person name="Hufnagel B."/>
            <person name="Marques A."/>
            <person name="Soriano A."/>
            <person name="Marques L."/>
            <person name="Divol F."/>
            <person name="Doumas P."/>
            <person name="Sallet E."/>
            <person name="Mancinotti D."/>
            <person name="Carrere S."/>
            <person name="Marande W."/>
            <person name="Arribat S."/>
            <person name="Keller J."/>
            <person name="Huneau C."/>
            <person name="Blein T."/>
            <person name="Aime D."/>
            <person name="Laguerre M."/>
            <person name="Taylor J."/>
            <person name="Schubert V."/>
            <person name="Nelson M."/>
            <person name="Geu-Flores F."/>
            <person name="Crespi M."/>
            <person name="Gallardo K."/>
            <person name="Delaux P.M."/>
            <person name="Salse J."/>
            <person name="Berges H."/>
            <person name="Guyot R."/>
            <person name="Gouzy J."/>
            <person name="Peret B."/>
        </authorList>
    </citation>
    <scope>NUCLEOTIDE SEQUENCE</scope>
    <source>
        <tissue evidence="5">Leaves</tissue>
    </source>
</reference>
<feature type="region of interest" description="Disordered" evidence="3">
    <location>
        <begin position="267"/>
        <end position="308"/>
    </location>
</feature>
<dbReference type="OrthoDB" id="272703at2759"/>
<reference evidence="7" key="1">
    <citation type="journal article" date="2020" name="Nat. Commun.">
        <title>Genome sequence of the cluster root forming white lupin.</title>
        <authorList>
            <person name="Hufnagel B."/>
            <person name="Marques A."/>
            <person name="Soriano A."/>
            <person name="Marques L."/>
            <person name="Divol F."/>
            <person name="Doumas P."/>
            <person name="Sallet E."/>
            <person name="Mancinotti D."/>
            <person name="Carrere S."/>
            <person name="Marande W."/>
            <person name="Arribat S."/>
            <person name="Keller J."/>
            <person name="Huneau C."/>
            <person name="Blein T."/>
            <person name="Aime D."/>
            <person name="Laguerre M."/>
            <person name="Taylor J."/>
            <person name="Schubert V."/>
            <person name="Nelson M."/>
            <person name="Geu-Flores F."/>
            <person name="Crespi M."/>
            <person name="Gallardo-Guerrero K."/>
            <person name="Delaux P.-M."/>
            <person name="Salse J."/>
            <person name="Berges H."/>
            <person name="Guyot R."/>
            <person name="Gouzy J."/>
            <person name="Peret B."/>
        </authorList>
    </citation>
    <scope>NUCLEOTIDE SEQUENCE [LARGE SCALE GENOMIC DNA]</scope>
    <source>
        <strain evidence="7">cv. Amiga</strain>
    </source>
</reference>
<comment type="caution">
    <text evidence="5">The sequence shown here is derived from an EMBL/GenBank/DDBJ whole genome shotgun (WGS) entry which is preliminary data.</text>
</comment>
<evidence type="ECO:0000259" key="4">
    <source>
        <dbReference type="PROSITE" id="PS50102"/>
    </source>
</evidence>
<dbReference type="PANTHER" id="PTHR48025">
    <property type="entry name" value="OS02G0815200 PROTEIN"/>
    <property type="match status" value="1"/>
</dbReference>
<dbReference type="InterPro" id="IPR035979">
    <property type="entry name" value="RBD_domain_sf"/>
</dbReference>
<dbReference type="GO" id="GO:1901259">
    <property type="term" value="P:chloroplast rRNA processing"/>
    <property type="evidence" value="ECO:0007669"/>
    <property type="project" value="TreeGrafter"/>
</dbReference>
<dbReference type="Proteomes" id="UP000447434">
    <property type="component" value="Chromosome 23"/>
</dbReference>
<feature type="domain" description="RRM" evidence="4">
    <location>
        <begin position="84"/>
        <end position="161"/>
    </location>
</feature>
<organism evidence="5 7">
    <name type="scientific">Lupinus albus</name>
    <name type="common">White lupine</name>
    <name type="synonym">Lupinus termis</name>
    <dbReference type="NCBI Taxonomy" id="3870"/>
    <lineage>
        <taxon>Eukaryota</taxon>
        <taxon>Viridiplantae</taxon>
        <taxon>Streptophyta</taxon>
        <taxon>Embryophyta</taxon>
        <taxon>Tracheophyta</taxon>
        <taxon>Spermatophyta</taxon>
        <taxon>Magnoliopsida</taxon>
        <taxon>eudicotyledons</taxon>
        <taxon>Gunneridae</taxon>
        <taxon>Pentapetalae</taxon>
        <taxon>rosids</taxon>
        <taxon>fabids</taxon>
        <taxon>Fabales</taxon>
        <taxon>Fabaceae</taxon>
        <taxon>Papilionoideae</taxon>
        <taxon>50 kb inversion clade</taxon>
        <taxon>genistoids sensu lato</taxon>
        <taxon>core genistoids</taxon>
        <taxon>Genisteae</taxon>
        <taxon>Lupinus</taxon>
    </lineage>
</organism>
<feature type="compositionally biased region" description="Basic and acidic residues" evidence="3">
    <location>
        <begin position="267"/>
        <end position="276"/>
    </location>
</feature>
<proteinExistence type="predicted"/>
<dbReference type="SMART" id="SM00360">
    <property type="entry name" value="RRM"/>
    <property type="match status" value="2"/>
</dbReference>
<dbReference type="AlphaFoldDB" id="A0A6A5LXH0"/>
<keyword evidence="7" id="KW-1185">Reference proteome</keyword>
<dbReference type="EMBL" id="WOCE01000023">
    <property type="protein sequence ID" value="KAE9587114.1"/>
    <property type="molecule type" value="Genomic_DNA"/>
</dbReference>
<evidence type="ECO:0000313" key="6">
    <source>
        <dbReference type="EMBL" id="KAE9587124.1"/>
    </source>
</evidence>
<evidence type="ECO:0000256" key="3">
    <source>
        <dbReference type="SAM" id="MobiDB-lite"/>
    </source>
</evidence>
<dbReference type="GO" id="GO:0009535">
    <property type="term" value="C:chloroplast thylakoid membrane"/>
    <property type="evidence" value="ECO:0007669"/>
    <property type="project" value="TreeGrafter"/>
</dbReference>